<dbReference type="InterPro" id="IPR013324">
    <property type="entry name" value="RNA_pol_sigma_r3/r4-like"/>
</dbReference>
<dbReference type="Pfam" id="PF04542">
    <property type="entry name" value="Sigma70_r2"/>
    <property type="match status" value="1"/>
</dbReference>
<dbReference type="InterPro" id="IPR013325">
    <property type="entry name" value="RNA_pol_sigma_r2"/>
</dbReference>
<dbReference type="OrthoDB" id="9807565at2"/>
<dbReference type="AlphaFoldDB" id="A0A4Q7MDN6"/>
<dbReference type="SUPFAM" id="SSF88659">
    <property type="entry name" value="Sigma3 and sigma4 domains of RNA polymerase sigma factors"/>
    <property type="match status" value="1"/>
</dbReference>
<dbReference type="EMBL" id="SGXA01000005">
    <property type="protein sequence ID" value="RZS65483.1"/>
    <property type="molecule type" value="Genomic_DNA"/>
</dbReference>
<evidence type="ECO:0000256" key="4">
    <source>
        <dbReference type="ARBA" id="ARBA00023125"/>
    </source>
</evidence>
<comment type="similarity">
    <text evidence="1">Belongs to the sigma-70 factor family. ECF subfamily.</text>
</comment>
<name>A0A4Q7MDN6_9BACT</name>
<feature type="transmembrane region" description="Helical" evidence="6">
    <location>
        <begin position="174"/>
        <end position="194"/>
    </location>
</feature>
<evidence type="ECO:0000259" key="8">
    <source>
        <dbReference type="Pfam" id="PF08281"/>
    </source>
</evidence>
<dbReference type="Gene3D" id="1.10.10.10">
    <property type="entry name" value="Winged helix-like DNA-binding domain superfamily/Winged helix DNA-binding domain"/>
    <property type="match status" value="1"/>
</dbReference>
<keyword evidence="5" id="KW-0804">Transcription</keyword>
<reference evidence="9 10" key="1">
    <citation type="submission" date="2019-02" db="EMBL/GenBank/DDBJ databases">
        <title>Genomic Encyclopedia of Type Strains, Phase IV (KMG-IV): sequencing the most valuable type-strain genomes for metagenomic binning, comparative biology and taxonomic classification.</title>
        <authorList>
            <person name="Goeker M."/>
        </authorList>
    </citation>
    <scope>NUCLEOTIDE SEQUENCE [LARGE SCALE GENOMIC DNA]</scope>
    <source>
        <strain evidence="9 10">DSM 18116</strain>
    </source>
</reference>
<dbReference type="GO" id="GO:0016987">
    <property type="term" value="F:sigma factor activity"/>
    <property type="evidence" value="ECO:0007669"/>
    <property type="project" value="UniProtKB-KW"/>
</dbReference>
<keyword evidence="6" id="KW-0472">Membrane</keyword>
<keyword evidence="4" id="KW-0238">DNA-binding</keyword>
<dbReference type="InterPro" id="IPR039425">
    <property type="entry name" value="RNA_pol_sigma-70-like"/>
</dbReference>
<feature type="domain" description="RNA polymerase sigma factor 70 region 4 type 2" evidence="8">
    <location>
        <begin position="119"/>
        <end position="166"/>
    </location>
</feature>
<evidence type="ECO:0000256" key="5">
    <source>
        <dbReference type="ARBA" id="ARBA00023163"/>
    </source>
</evidence>
<dbReference type="Proteomes" id="UP000293874">
    <property type="component" value="Unassembled WGS sequence"/>
</dbReference>
<dbReference type="InterPro" id="IPR007627">
    <property type="entry name" value="RNA_pol_sigma70_r2"/>
</dbReference>
<dbReference type="InterPro" id="IPR036388">
    <property type="entry name" value="WH-like_DNA-bd_sf"/>
</dbReference>
<proteinExistence type="inferred from homology"/>
<dbReference type="InterPro" id="IPR014284">
    <property type="entry name" value="RNA_pol_sigma-70_dom"/>
</dbReference>
<dbReference type="InterPro" id="IPR013249">
    <property type="entry name" value="RNA_pol_sigma70_r4_t2"/>
</dbReference>
<accession>A0A4Q7MDN6</accession>
<protein>
    <submittedName>
        <fullName evidence="9">RNA polymerase sigma-70 factor (ECF subfamily)</fullName>
    </submittedName>
</protein>
<dbReference type="GO" id="GO:0003677">
    <property type="term" value="F:DNA binding"/>
    <property type="evidence" value="ECO:0007669"/>
    <property type="project" value="UniProtKB-KW"/>
</dbReference>
<dbReference type="GO" id="GO:0006352">
    <property type="term" value="P:DNA-templated transcription initiation"/>
    <property type="evidence" value="ECO:0007669"/>
    <property type="project" value="InterPro"/>
</dbReference>
<evidence type="ECO:0000256" key="6">
    <source>
        <dbReference type="SAM" id="Phobius"/>
    </source>
</evidence>
<keyword evidence="6" id="KW-0812">Transmembrane</keyword>
<evidence type="ECO:0000256" key="2">
    <source>
        <dbReference type="ARBA" id="ARBA00023015"/>
    </source>
</evidence>
<dbReference type="PANTHER" id="PTHR43133">
    <property type="entry name" value="RNA POLYMERASE ECF-TYPE SIGMA FACTO"/>
    <property type="match status" value="1"/>
</dbReference>
<dbReference type="RefSeq" id="WP_158644151.1">
    <property type="nucleotide sequence ID" value="NZ_CP042431.1"/>
</dbReference>
<dbReference type="Gene3D" id="1.10.1740.10">
    <property type="match status" value="1"/>
</dbReference>
<evidence type="ECO:0000313" key="10">
    <source>
        <dbReference type="Proteomes" id="UP000293874"/>
    </source>
</evidence>
<gene>
    <name evidence="9" type="ORF">EV199_5656</name>
</gene>
<dbReference type="SUPFAM" id="SSF88946">
    <property type="entry name" value="Sigma2 domain of RNA polymerase sigma factors"/>
    <property type="match status" value="1"/>
</dbReference>
<sequence length="236" mass="27442">MICPYFPQHSKDQGDERLFNQLIETYAPYLFADIVAIIKCRHSAADILQDTFLKLWAKRQTITDENPGGWLYRVAIHAAYKHLKKESRKRKLLNEFNSFSDPDGFTAENCLLRKEQQHQLKDIFTRLPQMQKKVFWLSREAGMSRDEIASTLNISHNTVKVHLTRAQRFFKEQLSAVGVFLFFAGFNIFCFGTGNTKSGWEDIYNTEEIYKMPSGENKYAQHNTNKPALFMITDIA</sequence>
<dbReference type="Pfam" id="PF08281">
    <property type="entry name" value="Sigma70_r4_2"/>
    <property type="match status" value="1"/>
</dbReference>
<evidence type="ECO:0000256" key="1">
    <source>
        <dbReference type="ARBA" id="ARBA00010641"/>
    </source>
</evidence>
<keyword evidence="3" id="KW-0731">Sigma factor</keyword>
<feature type="domain" description="RNA polymerase sigma-70 region 2" evidence="7">
    <location>
        <begin position="22"/>
        <end position="88"/>
    </location>
</feature>
<organism evidence="9 10">
    <name type="scientific">Pseudobacter ginsenosidimutans</name>
    <dbReference type="NCBI Taxonomy" id="661488"/>
    <lineage>
        <taxon>Bacteria</taxon>
        <taxon>Pseudomonadati</taxon>
        <taxon>Bacteroidota</taxon>
        <taxon>Chitinophagia</taxon>
        <taxon>Chitinophagales</taxon>
        <taxon>Chitinophagaceae</taxon>
        <taxon>Pseudobacter</taxon>
    </lineage>
</organism>
<keyword evidence="10" id="KW-1185">Reference proteome</keyword>
<evidence type="ECO:0000313" key="9">
    <source>
        <dbReference type="EMBL" id="RZS65483.1"/>
    </source>
</evidence>
<comment type="caution">
    <text evidence="9">The sequence shown here is derived from an EMBL/GenBank/DDBJ whole genome shotgun (WGS) entry which is preliminary data.</text>
</comment>
<dbReference type="NCBIfam" id="TIGR02937">
    <property type="entry name" value="sigma70-ECF"/>
    <property type="match status" value="1"/>
</dbReference>
<dbReference type="PANTHER" id="PTHR43133:SF8">
    <property type="entry name" value="RNA POLYMERASE SIGMA FACTOR HI_1459-RELATED"/>
    <property type="match status" value="1"/>
</dbReference>
<evidence type="ECO:0000256" key="3">
    <source>
        <dbReference type="ARBA" id="ARBA00023082"/>
    </source>
</evidence>
<keyword evidence="2" id="KW-0805">Transcription regulation</keyword>
<evidence type="ECO:0000259" key="7">
    <source>
        <dbReference type="Pfam" id="PF04542"/>
    </source>
</evidence>
<keyword evidence="6" id="KW-1133">Transmembrane helix</keyword>